<keyword evidence="3" id="KW-1185">Reference proteome</keyword>
<dbReference type="PIRSF" id="PIRSF026166">
    <property type="entry name" value="UCP026166"/>
    <property type="match status" value="1"/>
</dbReference>
<feature type="transmembrane region" description="Helical" evidence="1">
    <location>
        <begin position="264"/>
        <end position="285"/>
    </location>
</feature>
<keyword evidence="1" id="KW-0812">Transmembrane</keyword>
<keyword evidence="1" id="KW-0472">Membrane</keyword>
<feature type="transmembrane region" description="Helical" evidence="1">
    <location>
        <begin position="68"/>
        <end position="88"/>
    </location>
</feature>
<dbReference type="GO" id="GO:0005886">
    <property type="term" value="C:plasma membrane"/>
    <property type="evidence" value="ECO:0007669"/>
    <property type="project" value="TreeGrafter"/>
</dbReference>
<feature type="transmembrane region" description="Helical" evidence="1">
    <location>
        <begin position="159"/>
        <end position="182"/>
    </location>
</feature>
<sequence>MKALRAWVDPFVLALVATLLIGLFVPTTAQVRSVVDVTGDIAVTVLFLVYGMRLATREVVAGLRDARLQGAMLAATFVLFPALGLLLSSVAEPLLGTVLATGMLFLTLLPSTVQSSVAFVSVARGDVAGAICGATLSNVLGMLLTPALVLLIMGRTSGAAGLGGLPTVLLHLLLPFVVGQLLSRWTGPWIRARRWLTVGVDRTTILLVVLGAVATATANGTWSLVRPSMLVWLILLSGVLLTVVLLAAWFGAPLLRLGGARRSALLMVGSTKSLATGLPMAAVLFSPALAAQVAVPVIVFHQLQLITCAVLARRIARRPDAVA</sequence>
<dbReference type="HOGENOM" id="CLU_039013_1_0_11"/>
<dbReference type="eggNOG" id="COG0385">
    <property type="taxonomic scope" value="Bacteria"/>
</dbReference>
<protein>
    <submittedName>
        <fullName evidence="2">Bile acid:sodium symporter</fullName>
    </submittedName>
</protein>
<dbReference type="STRING" id="471853.Bcav_2181"/>
<gene>
    <name evidence="2" type="ordered locus">Bcav_2181</name>
</gene>
<proteinExistence type="predicted"/>
<feature type="transmembrane region" description="Helical" evidence="1">
    <location>
        <begin position="291"/>
        <end position="312"/>
    </location>
</feature>
<feature type="transmembrane region" description="Helical" evidence="1">
    <location>
        <begin position="94"/>
        <end position="120"/>
    </location>
</feature>
<dbReference type="Gene3D" id="1.20.1530.20">
    <property type="match status" value="1"/>
</dbReference>
<dbReference type="PANTHER" id="PTHR18640:SF5">
    <property type="entry name" value="SODIUM_BILE ACID COTRANSPORTER 7"/>
    <property type="match status" value="1"/>
</dbReference>
<evidence type="ECO:0000256" key="1">
    <source>
        <dbReference type="SAM" id="Phobius"/>
    </source>
</evidence>
<feature type="transmembrane region" description="Helical" evidence="1">
    <location>
        <begin position="127"/>
        <end position="153"/>
    </location>
</feature>
<name>C5BV46_BEUC1</name>
<feature type="transmembrane region" description="Helical" evidence="1">
    <location>
        <begin position="39"/>
        <end position="56"/>
    </location>
</feature>
<dbReference type="Proteomes" id="UP000007962">
    <property type="component" value="Chromosome"/>
</dbReference>
<evidence type="ECO:0000313" key="2">
    <source>
        <dbReference type="EMBL" id="ACQ80433.1"/>
    </source>
</evidence>
<dbReference type="KEGG" id="bcv:Bcav_2181"/>
<dbReference type="OrthoDB" id="9792271at2"/>
<dbReference type="AlphaFoldDB" id="C5BV46"/>
<dbReference type="InterPro" id="IPR016833">
    <property type="entry name" value="Put_Na-Bile_cotransptr"/>
</dbReference>
<dbReference type="Pfam" id="PF13593">
    <property type="entry name" value="SBF_like"/>
    <property type="match status" value="1"/>
</dbReference>
<dbReference type="PANTHER" id="PTHR18640">
    <property type="entry name" value="SOLUTE CARRIER FAMILY 10 MEMBER 7"/>
    <property type="match status" value="1"/>
</dbReference>
<reference evidence="2 3" key="1">
    <citation type="journal article" date="2009" name="Stand. Genomic Sci.">
        <title>Complete genome sequence of Beutenbergia cavernae type strain (HKI 0122).</title>
        <authorList>
            <person name="Land M."/>
            <person name="Pukall R."/>
            <person name="Abt B."/>
            <person name="Goker M."/>
            <person name="Rohde M."/>
            <person name="Glavina Del Rio T."/>
            <person name="Tice H."/>
            <person name="Copeland A."/>
            <person name="Cheng J.F."/>
            <person name="Lucas S."/>
            <person name="Chen F."/>
            <person name="Nolan M."/>
            <person name="Bruce D."/>
            <person name="Goodwin L."/>
            <person name="Pitluck S."/>
            <person name="Ivanova N."/>
            <person name="Mavromatis K."/>
            <person name="Ovchinnikova G."/>
            <person name="Pati A."/>
            <person name="Chen A."/>
            <person name="Palaniappan K."/>
            <person name="Hauser L."/>
            <person name="Chang Y.J."/>
            <person name="Jefferies C.C."/>
            <person name="Saunders E."/>
            <person name="Brettin T."/>
            <person name="Detter J.C."/>
            <person name="Han C."/>
            <person name="Chain P."/>
            <person name="Bristow J."/>
            <person name="Eisen J.A."/>
            <person name="Markowitz V."/>
            <person name="Hugenholtz P."/>
            <person name="Kyrpides N.C."/>
            <person name="Klenk H.P."/>
            <person name="Lapidus A."/>
        </authorList>
    </citation>
    <scope>NUCLEOTIDE SEQUENCE [LARGE SCALE GENOMIC DNA]</scope>
    <source>
        <strain evidence="3">ATCC BAA-8 / DSM 12333 / NBRC 16432</strain>
    </source>
</reference>
<keyword evidence="1" id="KW-1133">Transmembrane helix</keyword>
<evidence type="ECO:0000313" key="3">
    <source>
        <dbReference type="Proteomes" id="UP000007962"/>
    </source>
</evidence>
<organism evidence="2 3">
    <name type="scientific">Beutenbergia cavernae (strain ATCC BAA-8 / DSM 12333 / CCUG 43141 / JCM 11478 / NBRC 16432 / NCIMB 13614 / HKI 0122)</name>
    <dbReference type="NCBI Taxonomy" id="471853"/>
    <lineage>
        <taxon>Bacteria</taxon>
        <taxon>Bacillati</taxon>
        <taxon>Actinomycetota</taxon>
        <taxon>Actinomycetes</taxon>
        <taxon>Micrococcales</taxon>
        <taxon>Beutenbergiaceae</taxon>
        <taxon>Beutenbergia</taxon>
    </lineage>
</organism>
<accession>C5BV46</accession>
<feature type="transmembrane region" description="Helical" evidence="1">
    <location>
        <begin position="230"/>
        <end position="252"/>
    </location>
</feature>
<dbReference type="RefSeq" id="WP_015882673.1">
    <property type="nucleotide sequence ID" value="NC_012669.1"/>
</dbReference>
<dbReference type="InterPro" id="IPR038770">
    <property type="entry name" value="Na+/solute_symporter_sf"/>
</dbReference>
<feature type="transmembrane region" description="Helical" evidence="1">
    <location>
        <begin position="203"/>
        <end position="224"/>
    </location>
</feature>
<dbReference type="EMBL" id="CP001618">
    <property type="protein sequence ID" value="ACQ80433.1"/>
    <property type="molecule type" value="Genomic_DNA"/>
</dbReference>